<feature type="region of interest" description="Disordered" evidence="1">
    <location>
        <begin position="740"/>
        <end position="763"/>
    </location>
</feature>
<dbReference type="InterPro" id="IPR040521">
    <property type="entry name" value="KDZ"/>
</dbReference>
<keyword evidence="3" id="KW-1185">Reference proteome</keyword>
<dbReference type="EMBL" id="JARJLG010000010">
    <property type="protein sequence ID" value="KAJ7777619.1"/>
    <property type="molecule type" value="Genomic_DNA"/>
</dbReference>
<evidence type="ECO:0000313" key="2">
    <source>
        <dbReference type="EMBL" id="KAJ7777619.1"/>
    </source>
</evidence>
<evidence type="ECO:0000313" key="3">
    <source>
        <dbReference type="Proteomes" id="UP001215280"/>
    </source>
</evidence>
<dbReference type="Proteomes" id="UP001215280">
    <property type="component" value="Unassembled WGS sequence"/>
</dbReference>
<name>A0AAD7K3P0_9AGAR</name>
<reference evidence="2" key="1">
    <citation type="submission" date="2023-03" db="EMBL/GenBank/DDBJ databases">
        <title>Massive genome expansion in bonnet fungi (Mycena s.s.) driven by repeated elements and novel gene families across ecological guilds.</title>
        <authorList>
            <consortium name="Lawrence Berkeley National Laboratory"/>
            <person name="Harder C.B."/>
            <person name="Miyauchi S."/>
            <person name="Viragh M."/>
            <person name="Kuo A."/>
            <person name="Thoen E."/>
            <person name="Andreopoulos B."/>
            <person name="Lu D."/>
            <person name="Skrede I."/>
            <person name="Drula E."/>
            <person name="Henrissat B."/>
            <person name="Morin E."/>
            <person name="Kohler A."/>
            <person name="Barry K."/>
            <person name="LaButti K."/>
            <person name="Morin E."/>
            <person name="Salamov A."/>
            <person name="Lipzen A."/>
            <person name="Mereny Z."/>
            <person name="Hegedus B."/>
            <person name="Baldrian P."/>
            <person name="Stursova M."/>
            <person name="Weitz H."/>
            <person name="Taylor A."/>
            <person name="Grigoriev I.V."/>
            <person name="Nagy L.G."/>
            <person name="Martin F."/>
            <person name="Kauserud H."/>
        </authorList>
    </citation>
    <scope>NUCLEOTIDE SEQUENCE</scope>
    <source>
        <strain evidence="2">CBHHK188m</strain>
    </source>
</reference>
<sequence>MSTTCLRQGWMPVSAYYPTVVVTIRALEVFRIANLRCPRLGVQAFTRMLCDIHGVAPRPYLGAQFSVALDLYHAVRADVDSRVQVALGRDAPNWRLKNSCPACLYKVEDEPTLLIPLLTTTDGNNSLSRFQLRKREDVREDGSTAPGASKELPDNRTVPGDYYISREEVDKWGEEGLEELMRDFTAGAGSDEEDGGCEDRWQNMKEDVTARAWGMFDETGIFPALCRHGFVLVVMDMVRSGELTKYGFVVSVHLLPVLGEHGNGYDIGCEYAKRCRAHPVLSKLAAENNFKSLVGSFHGHGHNRRCQTCNLTTYVKGVGLESLEGCEAYFSKSNALAATTRHASRFHRQQAIVNYMQHTDKFDTYQSLSLVLCSKYGRALEVKGTYGSLLDAMRRLQVESRDVFESWLEQEKAYLCTLSKELLEETMEMEYYQKLVNLQAASERVVDICGAALPFMPGGEELSYAEAAKATRRIETQRRHAQELRDKALAAVHDLELRMSIEERWIEGGEKWEAAATMVHRRRYQRALDHLEGLVVARMFELAKCHMSGTRYKLRKHIAKALQARSKAIKAAIIRYNDAAEAMEPPMPTLDWEEVVECAFLADFDLLREGRDDIRQEPWALPAGRAAMDQHFKLLHADEEIQRLNVEIHRFVTYIVDEEEFLAREEGRLRTEGSEGIAHQVRLLRMERGRFTSLHMKRLVKLSRLPGFTGSIVPGVSLSRERHTLVSRDVDMVIPMPAMHPVGDEPLPFDEEEGEDDDEEEGVDALTALIQIVHISADDGVLNRDN</sequence>
<evidence type="ECO:0008006" key="4">
    <source>
        <dbReference type="Google" id="ProtNLM"/>
    </source>
</evidence>
<comment type="caution">
    <text evidence="2">The sequence shown here is derived from an EMBL/GenBank/DDBJ whole genome shotgun (WGS) entry which is preliminary data.</text>
</comment>
<dbReference type="PANTHER" id="PTHR33096">
    <property type="entry name" value="CXC2 DOMAIN-CONTAINING PROTEIN"/>
    <property type="match status" value="1"/>
</dbReference>
<feature type="region of interest" description="Disordered" evidence="1">
    <location>
        <begin position="136"/>
        <end position="158"/>
    </location>
</feature>
<protein>
    <recommendedName>
        <fullName evidence="4">CxC2-like cysteine cluster KDZ transposase-associated domain-containing protein</fullName>
    </recommendedName>
</protein>
<dbReference type="PANTHER" id="PTHR33096:SF1">
    <property type="entry name" value="CXC1-LIKE CYSTEINE CLUSTER ASSOCIATED WITH KDZ TRANSPOSASES DOMAIN-CONTAINING PROTEIN"/>
    <property type="match status" value="1"/>
</dbReference>
<gene>
    <name evidence="2" type="ORF">DFH07DRAFT_731370</name>
</gene>
<accession>A0AAD7K3P0</accession>
<evidence type="ECO:0000256" key="1">
    <source>
        <dbReference type="SAM" id="MobiDB-lite"/>
    </source>
</evidence>
<dbReference type="Pfam" id="PF18758">
    <property type="entry name" value="KDZ"/>
    <property type="match status" value="1"/>
</dbReference>
<feature type="compositionally biased region" description="Acidic residues" evidence="1">
    <location>
        <begin position="747"/>
        <end position="763"/>
    </location>
</feature>
<proteinExistence type="predicted"/>
<organism evidence="2 3">
    <name type="scientific">Mycena maculata</name>
    <dbReference type="NCBI Taxonomy" id="230809"/>
    <lineage>
        <taxon>Eukaryota</taxon>
        <taxon>Fungi</taxon>
        <taxon>Dikarya</taxon>
        <taxon>Basidiomycota</taxon>
        <taxon>Agaricomycotina</taxon>
        <taxon>Agaricomycetes</taxon>
        <taxon>Agaricomycetidae</taxon>
        <taxon>Agaricales</taxon>
        <taxon>Marasmiineae</taxon>
        <taxon>Mycenaceae</taxon>
        <taxon>Mycena</taxon>
    </lineage>
</organism>
<dbReference type="AlphaFoldDB" id="A0AAD7K3P0"/>